<name>A0A166D918_DAUCS</name>
<accession>A0A166D918</accession>
<protein>
    <submittedName>
        <fullName evidence="1">Uncharacterized protein</fullName>
    </submittedName>
</protein>
<dbReference type="Gramene" id="KZN04942">
    <property type="protein sequence ID" value="KZN04942"/>
    <property type="gene ID" value="DCAR_005779"/>
</dbReference>
<dbReference type="EMBL" id="LNRQ01000002">
    <property type="protein sequence ID" value="KZN04942.1"/>
    <property type="molecule type" value="Genomic_DNA"/>
</dbReference>
<keyword evidence="3" id="KW-1185">Reference proteome</keyword>
<dbReference type="OMA" id="RDAYMRM"/>
<evidence type="ECO:0000313" key="1">
    <source>
        <dbReference type="EMBL" id="KZN04942.1"/>
    </source>
</evidence>
<dbReference type="AlphaFoldDB" id="A0A166D918"/>
<evidence type="ECO:0000313" key="3">
    <source>
        <dbReference type="Proteomes" id="UP000077755"/>
    </source>
</evidence>
<dbReference type="Proteomes" id="UP000077755">
    <property type="component" value="Chromosome 2"/>
</dbReference>
<proteinExistence type="predicted"/>
<organism evidence="1">
    <name type="scientific">Daucus carota subsp. sativus</name>
    <name type="common">Carrot</name>
    <dbReference type="NCBI Taxonomy" id="79200"/>
    <lineage>
        <taxon>Eukaryota</taxon>
        <taxon>Viridiplantae</taxon>
        <taxon>Streptophyta</taxon>
        <taxon>Embryophyta</taxon>
        <taxon>Tracheophyta</taxon>
        <taxon>Spermatophyta</taxon>
        <taxon>Magnoliopsida</taxon>
        <taxon>eudicotyledons</taxon>
        <taxon>Gunneridae</taxon>
        <taxon>Pentapetalae</taxon>
        <taxon>asterids</taxon>
        <taxon>campanulids</taxon>
        <taxon>Apiales</taxon>
        <taxon>Apiaceae</taxon>
        <taxon>Apioideae</taxon>
        <taxon>Scandiceae</taxon>
        <taxon>Daucinae</taxon>
        <taxon>Daucus</taxon>
        <taxon>Daucus sect. Daucus</taxon>
    </lineage>
</organism>
<gene>
    <name evidence="1" type="ORF">DCAR_005779</name>
    <name evidence="2" type="ORF">DCAR_0206505</name>
</gene>
<dbReference type="PANTHER" id="PTHR33702:SF5">
    <property type="entry name" value="OS01G0308600 PROTEIN"/>
    <property type="match status" value="1"/>
</dbReference>
<dbReference type="OrthoDB" id="1898021at2759"/>
<reference evidence="2" key="2">
    <citation type="submission" date="2022-03" db="EMBL/GenBank/DDBJ databases">
        <title>Draft title - Genomic analysis of global carrot germplasm unveils the trajectory of domestication and the origin of high carotenoid orange carrot.</title>
        <authorList>
            <person name="Iorizzo M."/>
            <person name="Ellison S."/>
            <person name="Senalik D."/>
            <person name="Macko-Podgorni A."/>
            <person name="Grzebelus D."/>
            <person name="Bostan H."/>
            <person name="Rolling W."/>
            <person name="Curaba J."/>
            <person name="Simon P."/>
        </authorList>
    </citation>
    <scope>NUCLEOTIDE SEQUENCE</scope>
    <source>
        <tissue evidence="2">Leaf</tissue>
    </source>
</reference>
<dbReference type="PANTHER" id="PTHR33702">
    <property type="entry name" value="BNAA09G40010D PROTEIN"/>
    <property type="match status" value="1"/>
</dbReference>
<dbReference type="EMBL" id="CP093344">
    <property type="protein sequence ID" value="WOG87282.1"/>
    <property type="molecule type" value="Genomic_DNA"/>
</dbReference>
<reference evidence="1" key="1">
    <citation type="journal article" date="2016" name="Nat. Genet.">
        <title>A high-quality carrot genome assembly provides new insights into carotenoid accumulation and asterid genome evolution.</title>
        <authorList>
            <person name="Iorizzo M."/>
            <person name="Ellison S."/>
            <person name="Senalik D."/>
            <person name="Zeng P."/>
            <person name="Satapoomin P."/>
            <person name="Huang J."/>
            <person name="Bowman M."/>
            <person name="Iovene M."/>
            <person name="Sanseverino W."/>
            <person name="Cavagnaro P."/>
            <person name="Yildiz M."/>
            <person name="Macko-Podgorni A."/>
            <person name="Moranska E."/>
            <person name="Grzebelus E."/>
            <person name="Grzebelus D."/>
            <person name="Ashrafi H."/>
            <person name="Zheng Z."/>
            <person name="Cheng S."/>
            <person name="Spooner D."/>
            <person name="Van Deynze A."/>
            <person name="Simon P."/>
        </authorList>
    </citation>
    <scope>NUCLEOTIDE SEQUENCE [LARGE SCALE GENOMIC DNA]</scope>
    <source>
        <tissue evidence="1">Leaf</tissue>
    </source>
</reference>
<evidence type="ECO:0000313" key="2">
    <source>
        <dbReference type="EMBL" id="WOG87282.1"/>
    </source>
</evidence>
<sequence length="142" mass="16334">MEGVSTKVYKGLKGYWRRRGYRRISGSGRKRVVPAVHLGSGGSTRRIRVWSVKIRRKIKLRWSPKKFFIGIRDAYMRMMMRLASSSAMGVSGYGNGYGGEACFVTRPVKEYDEKMVVELYKKILMGRNQLVHPDGSEIVLRR</sequence>
<dbReference type="STRING" id="79200.A0A166D918"/>
<dbReference type="KEGG" id="dcr:108207413"/>